<dbReference type="HOGENOM" id="CLU_3232728_0_0_9"/>
<evidence type="ECO:0000313" key="2">
    <source>
        <dbReference type="Proteomes" id="UP000009234"/>
    </source>
</evidence>
<dbReference type="Proteomes" id="UP000009234">
    <property type="component" value="Chromosome"/>
</dbReference>
<evidence type="ECO:0000313" key="1">
    <source>
        <dbReference type="EMBL" id="AEG60229.1"/>
    </source>
</evidence>
<dbReference type="AlphaFoldDB" id="F6DUU1"/>
<reference evidence="2" key="1">
    <citation type="submission" date="2011-05" db="EMBL/GenBank/DDBJ databases">
        <title>Complete sequence of Desulfotomaculum ruminis DSM 2154.</title>
        <authorList>
            <person name="Lucas S."/>
            <person name="Copeland A."/>
            <person name="Lapidus A."/>
            <person name="Cheng J.-F."/>
            <person name="Goodwin L."/>
            <person name="Pitluck S."/>
            <person name="Lu M."/>
            <person name="Detter J.C."/>
            <person name="Han C."/>
            <person name="Tapia R."/>
            <person name="Land M."/>
            <person name="Hauser L."/>
            <person name="Kyrpides N."/>
            <person name="Ivanova N."/>
            <person name="Mikhailova N."/>
            <person name="Pagani I."/>
            <person name="Stams A.J.M."/>
            <person name="Plugge C.M."/>
            <person name="Muyzer G."/>
            <person name="Kuever J."/>
            <person name="Parshina S.N."/>
            <person name="Ivanova A.E."/>
            <person name="Nazina T.N."/>
            <person name="Brambilla E."/>
            <person name="Spring S."/>
            <person name="Klenk H.-P."/>
            <person name="Woyke T."/>
        </authorList>
    </citation>
    <scope>NUCLEOTIDE SEQUENCE [LARGE SCALE GENOMIC DNA]</scope>
    <source>
        <strain evidence="2">ATCC 23193 / DSM 2154 / NCIB 8452 / DL</strain>
    </source>
</reference>
<keyword evidence="2" id="KW-1185">Reference proteome</keyword>
<reference evidence="1 2" key="2">
    <citation type="journal article" date="2012" name="Stand. Genomic Sci.">
        <title>Complete genome sequence of the sulfate-reducing firmicute Desulfotomaculum ruminis type strain (DL(T)).</title>
        <authorList>
            <person name="Spring S."/>
            <person name="Visser M."/>
            <person name="Lu M."/>
            <person name="Copeland A."/>
            <person name="Lapidus A."/>
            <person name="Lucas S."/>
            <person name="Cheng J.F."/>
            <person name="Han C."/>
            <person name="Tapia R."/>
            <person name="Goodwin L.A."/>
            <person name="Pitluck S."/>
            <person name="Ivanova N."/>
            <person name="Land M."/>
            <person name="Hauser L."/>
            <person name="Larimer F."/>
            <person name="Rohde M."/>
            <person name="Goker M."/>
            <person name="Detter J.C."/>
            <person name="Kyrpides N.C."/>
            <person name="Woyke T."/>
            <person name="Schaap P.J."/>
            <person name="Plugge C.M."/>
            <person name="Muyzer G."/>
            <person name="Kuever J."/>
            <person name="Pereira I.A."/>
            <person name="Parshina S.N."/>
            <person name="Bernier-Latmani R."/>
            <person name="Stams A.J."/>
            <person name="Klenk H.P."/>
        </authorList>
    </citation>
    <scope>NUCLEOTIDE SEQUENCE [LARGE SCALE GENOMIC DNA]</scope>
    <source>
        <strain evidence="2">ATCC 23193 / DSM 2154 / NCIB 8452 / DL</strain>
    </source>
</reference>
<sequence length="43" mass="4816">MKKLIVAFLSVMIVALAFWVLPNVTFDIPALMELILQSGKKLL</sequence>
<dbReference type="STRING" id="696281.Desru_1973"/>
<protein>
    <submittedName>
        <fullName evidence="1">Uncharacterized protein</fullName>
    </submittedName>
</protein>
<organism evidence="1 2">
    <name type="scientific">Desulforamulus ruminis (strain ATCC 23193 / DSM 2154 / NCIMB 8452 / DL)</name>
    <name type="common">Desulfotomaculum ruminis</name>
    <dbReference type="NCBI Taxonomy" id="696281"/>
    <lineage>
        <taxon>Bacteria</taxon>
        <taxon>Bacillati</taxon>
        <taxon>Bacillota</taxon>
        <taxon>Clostridia</taxon>
        <taxon>Eubacteriales</taxon>
        <taxon>Peptococcaceae</taxon>
        <taxon>Desulforamulus</taxon>
    </lineage>
</organism>
<proteinExistence type="predicted"/>
<dbReference type="EMBL" id="CP002780">
    <property type="protein sequence ID" value="AEG60229.1"/>
    <property type="molecule type" value="Genomic_DNA"/>
</dbReference>
<dbReference type="RefSeq" id="WP_013841991.1">
    <property type="nucleotide sequence ID" value="NC_015589.1"/>
</dbReference>
<accession>F6DUU1</accession>
<gene>
    <name evidence="1" type="ordered locus">Desru_1973</name>
</gene>
<dbReference type="KEGG" id="dru:Desru_1973"/>
<name>F6DUU1_DESRL</name>